<dbReference type="GO" id="GO:0015288">
    <property type="term" value="F:porin activity"/>
    <property type="evidence" value="ECO:0007669"/>
    <property type="project" value="UniProtKB-KW"/>
</dbReference>
<evidence type="ECO:0000313" key="11">
    <source>
        <dbReference type="EMBL" id="GFS55484.1"/>
    </source>
</evidence>
<dbReference type="Gene3D" id="2.40.160.10">
    <property type="entry name" value="Porin"/>
    <property type="match status" value="1"/>
</dbReference>
<keyword evidence="6" id="KW-1000">Mitochondrion outer membrane</keyword>
<gene>
    <name evidence="11" type="primary">VDAC2</name>
    <name evidence="11" type="ORF">NPIL_559761</name>
</gene>
<keyword evidence="8" id="KW-0626">Porin</keyword>
<dbReference type="EMBL" id="BMAW01092570">
    <property type="protein sequence ID" value="GFS55484.1"/>
    <property type="molecule type" value="Genomic_DNA"/>
</dbReference>
<organism evidence="11 12">
    <name type="scientific">Nephila pilipes</name>
    <name type="common">Giant wood spider</name>
    <name type="synonym">Nephila maculata</name>
    <dbReference type="NCBI Taxonomy" id="299642"/>
    <lineage>
        <taxon>Eukaryota</taxon>
        <taxon>Metazoa</taxon>
        <taxon>Ecdysozoa</taxon>
        <taxon>Arthropoda</taxon>
        <taxon>Chelicerata</taxon>
        <taxon>Arachnida</taxon>
        <taxon>Araneae</taxon>
        <taxon>Araneomorphae</taxon>
        <taxon>Entelegynae</taxon>
        <taxon>Araneoidea</taxon>
        <taxon>Nephilidae</taxon>
        <taxon>Nephila</taxon>
    </lineage>
</organism>
<dbReference type="InterPro" id="IPR001925">
    <property type="entry name" value="Porin_Euk"/>
</dbReference>
<evidence type="ECO:0000256" key="7">
    <source>
        <dbReference type="ARBA" id="ARBA00023065"/>
    </source>
</evidence>
<name>A0A8X6MIR4_NEPPI</name>
<keyword evidence="10" id="KW-0472">Membrane</keyword>
<dbReference type="GO" id="GO:0046930">
    <property type="term" value="C:pore complex"/>
    <property type="evidence" value="ECO:0007669"/>
    <property type="project" value="UniProtKB-KW"/>
</dbReference>
<keyword evidence="12" id="KW-1185">Reference proteome</keyword>
<reference evidence="11" key="1">
    <citation type="submission" date="2020-08" db="EMBL/GenBank/DDBJ databases">
        <title>Multicomponent nature underlies the extraordinary mechanical properties of spider dragline silk.</title>
        <authorList>
            <person name="Kono N."/>
            <person name="Nakamura H."/>
            <person name="Mori M."/>
            <person name="Yoshida Y."/>
            <person name="Ohtoshi R."/>
            <person name="Malay A.D."/>
            <person name="Moran D.A.P."/>
            <person name="Tomita M."/>
            <person name="Numata K."/>
            <person name="Arakawa K."/>
        </authorList>
    </citation>
    <scope>NUCLEOTIDE SEQUENCE</scope>
</reference>
<evidence type="ECO:0000256" key="10">
    <source>
        <dbReference type="ARBA" id="ARBA00023136"/>
    </source>
</evidence>
<keyword evidence="5" id="KW-0812">Transmembrane</keyword>
<dbReference type="PANTHER" id="PTHR11743:SF70">
    <property type="entry name" value="GH26960P-RELATED"/>
    <property type="match status" value="1"/>
</dbReference>
<dbReference type="PRINTS" id="PR00185">
    <property type="entry name" value="EUKARYTPORIN"/>
</dbReference>
<proteinExistence type="inferred from homology"/>
<dbReference type="OrthoDB" id="7827681at2759"/>
<dbReference type="Proteomes" id="UP000887013">
    <property type="component" value="Unassembled WGS sequence"/>
</dbReference>
<protein>
    <submittedName>
        <fullName evidence="11">Voltage-dependent anion-selective channel protein 2</fullName>
    </submittedName>
</protein>
<evidence type="ECO:0000313" key="12">
    <source>
        <dbReference type="Proteomes" id="UP000887013"/>
    </source>
</evidence>
<dbReference type="InterPro" id="IPR027246">
    <property type="entry name" value="Porin_Euk/Tom40"/>
</dbReference>
<comment type="similarity">
    <text evidence="2">Belongs to the eukaryotic mitochondrial porin family.</text>
</comment>
<keyword evidence="3" id="KW-0813">Transport</keyword>
<evidence type="ECO:0000256" key="4">
    <source>
        <dbReference type="ARBA" id="ARBA00022452"/>
    </source>
</evidence>
<dbReference type="GO" id="GO:0005741">
    <property type="term" value="C:mitochondrial outer membrane"/>
    <property type="evidence" value="ECO:0007669"/>
    <property type="project" value="UniProtKB-SubCell"/>
</dbReference>
<dbReference type="CDD" id="cd07306">
    <property type="entry name" value="Porin3_VDAC"/>
    <property type="match status" value="1"/>
</dbReference>
<dbReference type="FunFam" id="2.40.160.10:FF:000001">
    <property type="entry name" value="Voltage-dependent anion-selective channel protein 2"/>
    <property type="match status" value="1"/>
</dbReference>
<evidence type="ECO:0000256" key="8">
    <source>
        <dbReference type="ARBA" id="ARBA00023114"/>
    </source>
</evidence>
<keyword evidence="9" id="KW-0496">Mitochondrion</keyword>
<comment type="subcellular location">
    <subcellularLocation>
        <location evidence="1">Mitochondrion outer membrane</location>
    </subcellularLocation>
</comment>
<sequence>MIDVTVIKLNLTRITAALSVLHLTSEISNMAPPCFADLGKQSRDIFNKNYHIGLMKLECKTKTATGVNFTVSGTSNNDTGRVNAFLETNYNIQKHGVTIKEKWNTDNILATELSVENQFVKGLKLSLDTSFAPQTGKKSGTFCSAYKNEYVHLNGDLDLDLSSPQMHVAGVINYQNWLVGAKLVGCLSKNQVMKTNIGLGYSLGDFVFHSNVIDGQEFGGCMYQKVNEQLQSGMTLSWVAGTNETKFGLGCVYKIDDDTSLRAKVNNNSQIGLSFTHRLRKGIQLTLSALIDGKSFNQGGHKIGLGLELEG</sequence>
<dbReference type="InterPro" id="IPR023614">
    <property type="entry name" value="Porin_dom_sf"/>
</dbReference>
<accession>A0A8X6MIR4</accession>
<keyword evidence="7" id="KW-0406">Ion transport</keyword>
<dbReference type="GO" id="GO:0008308">
    <property type="term" value="F:voltage-gated monoatomic anion channel activity"/>
    <property type="evidence" value="ECO:0007669"/>
    <property type="project" value="InterPro"/>
</dbReference>
<evidence type="ECO:0000256" key="5">
    <source>
        <dbReference type="ARBA" id="ARBA00022692"/>
    </source>
</evidence>
<comment type="caution">
    <text evidence="11">The sequence shown here is derived from an EMBL/GenBank/DDBJ whole genome shotgun (WGS) entry which is preliminary data.</text>
</comment>
<dbReference type="AlphaFoldDB" id="A0A8X6MIR4"/>
<evidence type="ECO:0000256" key="2">
    <source>
        <dbReference type="ARBA" id="ARBA00007780"/>
    </source>
</evidence>
<evidence type="ECO:0000256" key="9">
    <source>
        <dbReference type="ARBA" id="ARBA00023128"/>
    </source>
</evidence>
<dbReference type="PANTHER" id="PTHR11743">
    <property type="entry name" value="VOLTAGE-DEPENDENT ANION-SELECTIVE CHANNEL"/>
    <property type="match status" value="1"/>
</dbReference>
<evidence type="ECO:0000256" key="1">
    <source>
        <dbReference type="ARBA" id="ARBA00004294"/>
    </source>
</evidence>
<evidence type="ECO:0000256" key="6">
    <source>
        <dbReference type="ARBA" id="ARBA00022787"/>
    </source>
</evidence>
<keyword evidence="4" id="KW-1134">Transmembrane beta strand</keyword>
<dbReference type="Pfam" id="PF01459">
    <property type="entry name" value="Porin_3"/>
    <property type="match status" value="1"/>
</dbReference>
<evidence type="ECO:0000256" key="3">
    <source>
        <dbReference type="ARBA" id="ARBA00022448"/>
    </source>
</evidence>